<reference evidence="1" key="1">
    <citation type="journal article" date="2021" name="Proc. Natl. Acad. Sci. U.S.A.">
        <title>A Catalog of Tens of Thousands of Viruses from Human Metagenomes Reveals Hidden Associations with Chronic Diseases.</title>
        <authorList>
            <person name="Tisza M.J."/>
            <person name="Buck C.B."/>
        </authorList>
    </citation>
    <scope>NUCLEOTIDE SEQUENCE</scope>
    <source>
        <strain evidence="1">Ctbxa26</strain>
    </source>
</reference>
<sequence length="165" mass="18615">MVDVKKKDKKISPLIIDFVFSFFTSLFEKTSGVYVLGVFIMPRLTERGGIMANNENLLKGKDTQFKSGEKAARSGRNGGIASGVAKREKKLIKETLEKRLKVSDLNELADNLIERAKMDNKAFELLRDTLGQKPKETIKLENDDQSIKEMEAYFDAAGYNESDKE</sequence>
<protein>
    <submittedName>
        <fullName evidence="1">Uncharacterized protein</fullName>
    </submittedName>
</protein>
<accession>A0A8S5VFB0</accession>
<evidence type="ECO:0000313" key="1">
    <source>
        <dbReference type="EMBL" id="DAG05291.1"/>
    </source>
</evidence>
<dbReference type="EMBL" id="BK016254">
    <property type="protein sequence ID" value="DAG05291.1"/>
    <property type="molecule type" value="Genomic_DNA"/>
</dbReference>
<organism evidence="1">
    <name type="scientific">Siphoviridae sp. ctbxa26</name>
    <dbReference type="NCBI Taxonomy" id="2825568"/>
    <lineage>
        <taxon>Viruses</taxon>
        <taxon>Duplodnaviria</taxon>
        <taxon>Heunggongvirae</taxon>
        <taxon>Uroviricota</taxon>
        <taxon>Caudoviricetes</taxon>
    </lineage>
</organism>
<proteinExistence type="predicted"/>
<name>A0A8S5VFB0_9CAUD</name>